<dbReference type="GeneID" id="127566385"/>
<organism evidence="2 3">
    <name type="scientific">Drosophila albomicans</name>
    <name type="common">Fruit fly</name>
    <dbReference type="NCBI Taxonomy" id="7291"/>
    <lineage>
        <taxon>Eukaryota</taxon>
        <taxon>Metazoa</taxon>
        <taxon>Ecdysozoa</taxon>
        <taxon>Arthropoda</taxon>
        <taxon>Hexapoda</taxon>
        <taxon>Insecta</taxon>
        <taxon>Pterygota</taxon>
        <taxon>Neoptera</taxon>
        <taxon>Endopterygota</taxon>
        <taxon>Diptera</taxon>
        <taxon>Brachycera</taxon>
        <taxon>Muscomorpha</taxon>
        <taxon>Ephydroidea</taxon>
        <taxon>Drosophilidae</taxon>
        <taxon>Drosophila</taxon>
    </lineage>
</organism>
<dbReference type="RefSeq" id="XP_051864423.1">
    <property type="nucleotide sequence ID" value="XM_052008463.1"/>
</dbReference>
<evidence type="ECO:0000313" key="2">
    <source>
        <dbReference type="Proteomes" id="UP000515160"/>
    </source>
</evidence>
<gene>
    <name evidence="3" type="primary">LOC127566385</name>
</gene>
<proteinExistence type="predicted"/>
<feature type="compositionally biased region" description="Acidic residues" evidence="1">
    <location>
        <begin position="60"/>
        <end position="77"/>
    </location>
</feature>
<dbReference type="Proteomes" id="UP000515160">
    <property type="component" value="Chromosome X"/>
</dbReference>
<evidence type="ECO:0000313" key="3">
    <source>
        <dbReference type="RefSeq" id="XP_051864423.1"/>
    </source>
</evidence>
<keyword evidence="2" id="KW-1185">Reference proteome</keyword>
<evidence type="ECO:0000256" key="1">
    <source>
        <dbReference type="SAM" id="MobiDB-lite"/>
    </source>
</evidence>
<feature type="compositionally biased region" description="Acidic residues" evidence="1">
    <location>
        <begin position="100"/>
        <end position="111"/>
    </location>
</feature>
<feature type="compositionally biased region" description="Acidic residues" evidence="1">
    <location>
        <begin position="35"/>
        <end position="45"/>
    </location>
</feature>
<dbReference type="AlphaFoldDB" id="A0A9C6TAF6"/>
<feature type="compositionally biased region" description="Acidic residues" evidence="1">
    <location>
        <begin position="129"/>
        <end position="150"/>
    </location>
</feature>
<feature type="region of interest" description="Disordered" evidence="1">
    <location>
        <begin position="25"/>
        <end position="158"/>
    </location>
</feature>
<protein>
    <submittedName>
        <fullName evidence="3">Uncharacterized protein LOC127566385</fullName>
    </submittedName>
</protein>
<reference evidence="3" key="1">
    <citation type="submission" date="2025-08" db="UniProtKB">
        <authorList>
            <consortium name="RefSeq"/>
        </authorList>
    </citation>
    <scope>IDENTIFICATION</scope>
    <source>
        <strain evidence="3">15112-1751.03</strain>
        <tissue evidence="3">Whole Adult</tissue>
    </source>
</reference>
<feature type="compositionally biased region" description="Basic and acidic residues" evidence="1">
    <location>
        <begin position="46"/>
        <end position="59"/>
    </location>
</feature>
<accession>A0A9C6TAF6</accession>
<sequence>MQTNLATVKENLSCAPHISTELQLHLQQNSHAEREEEEEEEEEKEVTEAHRIKRIKDPEDKDSEEEDDQNNDTDDDFTNGGFEKLANTTVVEVKAVPEYQESEEEANEETYFDALTFENRELSANGEYSMDESEDEEEETDDGDEDDQESPVDSLKLR</sequence>
<name>A0A9C6TAF6_DROAB</name>